<dbReference type="AlphaFoldDB" id="A0A1J5TCF3"/>
<proteinExistence type="predicted"/>
<protein>
    <submittedName>
        <fullName evidence="1">Antitoxin VapB33</fullName>
    </submittedName>
</protein>
<organism evidence="1">
    <name type="scientific">mine drainage metagenome</name>
    <dbReference type="NCBI Taxonomy" id="410659"/>
    <lineage>
        <taxon>unclassified sequences</taxon>
        <taxon>metagenomes</taxon>
        <taxon>ecological metagenomes</taxon>
    </lineage>
</organism>
<name>A0A1J5TCF3_9ZZZZ</name>
<gene>
    <name evidence="1" type="ORF">GALL_09310</name>
</gene>
<reference evidence="1" key="1">
    <citation type="submission" date="2016-10" db="EMBL/GenBank/DDBJ databases">
        <title>Sequence of Gallionella enrichment culture.</title>
        <authorList>
            <person name="Poehlein A."/>
            <person name="Muehling M."/>
            <person name="Daniel R."/>
        </authorList>
    </citation>
    <scope>NUCLEOTIDE SEQUENCE</scope>
</reference>
<dbReference type="EMBL" id="MLJW01000002">
    <property type="protein sequence ID" value="OIR18594.1"/>
    <property type="molecule type" value="Genomic_DNA"/>
</dbReference>
<sequence>MRTTLGINDALLRELRRRAAESGRPFRAVVEETLQLGLARASQPARAQRPFRVRPHALGLKPGFRGVSLNQLYDQVEAEATARKP</sequence>
<accession>A0A1J5TCF3</accession>
<comment type="caution">
    <text evidence="1">The sequence shown here is derived from an EMBL/GenBank/DDBJ whole genome shotgun (WGS) entry which is preliminary data.</text>
</comment>
<evidence type="ECO:0000313" key="1">
    <source>
        <dbReference type="EMBL" id="OIR18594.1"/>
    </source>
</evidence>